<keyword evidence="3 7" id="KW-0489">Methyltransferase</keyword>
<dbReference type="SUPFAM" id="SSF53335">
    <property type="entry name" value="S-adenosyl-L-methionine-dependent methyltransferases"/>
    <property type="match status" value="1"/>
</dbReference>
<dbReference type="CDD" id="cd02440">
    <property type="entry name" value="AdoMet_MTases"/>
    <property type="match status" value="1"/>
</dbReference>
<dbReference type="InterPro" id="IPR029063">
    <property type="entry name" value="SAM-dependent_MTases_sf"/>
</dbReference>
<dbReference type="PIRSF" id="PIRSF036428">
    <property type="entry name" value="CobL"/>
    <property type="match status" value="1"/>
</dbReference>
<organism evidence="7 8">
    <name type="scientific">Amycolatopsis thermophila</name>
    <dbReference type="NCBI Taxonomy" id="206084"/>
    <lineage>
        <taxon>Bacteria</taxon>
        <taxon>Bacillati</taxon>
        <taxon>Actinomycetota</taxon>
        <taxon>Actinomycetes</taxon>
        <taxon>Pseudonocardiales</taxon>
        <taxon>Pseudonocardiaceae</taxon>
        <taxon>Amycolatopsis</taxon>
    </lineage>
</organism>
<evidence type="ECO:0000256" key="1">
    <source>
        <dbReference type="ARBA" id="ARBA00004953"/>
    </source>
</evidence>
<evidence type="ECO:0000256" key="2">
    <source>
        <dbReference type="ARBA" id="ARBA00022573"/>
    </source>
</evidence>
<dbReference type="RefSeq" id="WP_306992979.1">
    <property type="nucleotide sequence ID" value="NZ_JAUSUT010000001.1"/>
</dbReference>
<sequence>MRIVVVGVPADGWAGLAESARAEIAAAEVLFGGRRQLALVPVDVPKVPWPSPLLPALDDLFAEHGGRRIVVLASGDPLLSGIGTTLVRRLGADQVRIVPAVSSVALARARMGWSAEETEVVSVVGRSVHRVSRALAPGARLVVLSSDGDTPAQLAAVLAARGFGESKLTVLEQLGSPAERRVEGRAREWSHPAGDPLNVVAVECAGPSLPTLPGLPDDAFEHDGQITKRDLRASALARLAPVAGELLWDVGAGAGSVGIEWSRAHPANRAIAVERSAERAARIRRNADRLGVPELRVVTGAAPGALADLPTPDAVFAGGGLGALDVCLEALRSGGRLVAHAVTLESEQALATAYRRHGGELVRIAVEHAAPLGGFTGWTPARTVTQWSFVK</sequence>
<evidence type="ECO:0000256" key="5">
    <source>
        <dbReference type="ARBA" id="ARBA00022691"/>
    </source>
</evidence>
<dbReference type="NCBIfam" id="TIGR02467">
    <property type="entry name" value="CbiE"/>
    <property type="match status" value="1"/>
</dbReference>
<dbReference type="Gene3D" id="3.40.1010.10">
    <property type="entry name" value="Cobalt-precorrin-4 Transmethylase, Domain 1"/>
    <property type="match status" value="1"/>
</dbReference>
<dbReference type="PANTHER" id="PTHR43182:SF1">
    <property type="entry name" value="COBALT-PRECORRIN-7 C(5)-METHYLTRANSFERASE"/>
    <property type="match status" value="1"/>
</dbReference>
<evidence type="ECO:0000256" key="4">
    <source>
        <dbReference type="ARBA" id="ARBA00022679"/>
    </source>
</evidence>
<dbReference type="CDD" id="cd11644">
    <property type="entry name" value="Precorrin-6Y-MT"/>
    <property type="match status" value="1"/>
</dbReference>
<protein>
    <submittedName>
        <fullName evidence="7">Precorrin-6Y C5,15-methyltransferase (Decarboxylating)</fullName>
        <ecNumber evidence="7">2.1.1.132</ecNumber>
    </submittedName>
</protein>
<dbReference type="InterPro" id="IPR014777">
    <property type="entry name" value="4pyrrole_Mease_sub1"/>
</dbReference>
<name>A0ABU0EWD4_9PSEU</name>
<dbReference type="EMBL" id="JAUSUT010000001">
    <property type="protein sequence ID" value="MDQ0379573.1"/>
    <property type="molecule type" value="Genomic_DNA"/>
</dbReference>
<accession>A0ABU0EWD4</accession>
<dbReference type="InterPro" id="IPR014008">
    <property type="entry name" value="Cbl_synth_MTase_CbiT"/>
</dbReference>
<dbReference type="InterPro" id="IPR050714">
    <property type="entry name" value="Cobalamin_biosynth_MTase"/>
</dbReference>
<dbReference type="Gene3D" id="3.40.50.150">
    <property type="entry name" value="Vaccinia Virus protein VP39"/>
    <property type="match status" value="1"/>
</dbReference>
<proteinExistence type="predicted"/>
<dbReference type="InterPro" id="IPR035996">
    <property type="entry name" value="4pyrrol_Methylase_sf"/>
</dbReference>
<keyword evidence="8" id="KW-1185">Reference proteome</keyword>
<dbReference type="Pfam" id="PF00590">
    <property type="entry name" value="TP_methylase"/>
    <property type="match status" value="1"/>
</dbReference>
<dbReference type="InterPro" id="IPR006365">
    <property type="entry name" value="Cbl_synth_CobL"/>
</dbReference>
<dbReference type="Gene3D" id="3.30.950.10">
    <property type="entry name" value="Methyltransferase, Cobalt-precorrin-4 Transmethylase, Domain 2"/>
    <property type="match status" value="1"/>
</dbReference>
<dbReference type="NCBIfam" id="TIGR02469">
    <property type="entry name" value="CbiT"/>
    <property type="match status" value="1"/>
</dbReference>
<comment type="caution">
    <text evidence="7">The sequence shown here is derived from an EMBL/GenBank/DDBJ whole genome shotgun (WGS) entry which is preliminary data.</text>
</comment>
<keyword evidence="2" id="KW-0169">Cobalamin biosynthesis</keyword>
<keyword evidence="5" id="KW-0949">S-adenosyl-L-methionine</keyword>
<dbReference type="GO" id="GO:0032259">
    <property type="term" value="P:methylation"/>
    <property type="evidence" value="ECO:0007669"/>
    <property type="project" value="UniProtKB-KW"/>
</dbReference>
<gene>
    <name evidence="7" type="ORF">FB470_003567</name>
</gene>
<dbReference type="PANTHER" id="PTHR43182">
    <property type="entry name" value="COBALT-PRECORRIN-6B C(15)-METHYLTRANSFERASE (DECARBOXYLATING)"/>
    <property type="match status" value="1"/>
</dbReference>
<reference evidence="7 8" key="1">
    <citation type="submission" date="2023-07" db="EMBL/GenBank/DDBJ databases">
        <title>Sequencing the genomes of 1000 actinobacteria strains.</title>
        <authorList>
            <person name="Klenk H.-P."/>
        </authorList>
    </citation>
    <scope>NUCLEOTIDE SEQUENCE [LARGE SCALE GENOMIC DNA]</scope>
    <source>
        <strain evidence="7 8">DSM 45805</strain>
    </source>
</reference>
<dbReference type="InterPro" id="IPR000878">
    <property type="entry name" value="4pyrrol_Mease"/>
</dbReference>
<comment type="pathway">
    <text evidence="1">Cofactor biosynthesis; adenosylcobalamin biosynthesis.</text>
</comment>
<dbReference type="EC" id="2.1.1.132" evidence="7"/>
<evidence type="ECO:0000313" key="7">
    <source>
        <dbReference type="EMBL" id="MDQ0379573.1"/>
    </source>
</evidence>
<evidence type="ECO:0000313" key="8">
    <source>
        <dbReference type="Proteomes" id="UP001229651"/>
    </source>
</evidence>
<dbReference type="InterPro" id="IPR012818">
    <property type="entry name" value="CbiE"/>
</dbReference>
<feature type="domain" description="Tetrapyrrole methylase" evidence="6">
    <location>
        <begin position="2"/>
        <end position="188"/>
    </location>
</feature>
<dbReference type="GO" id="GO:0046025">
    <property type="term" value="F:precorrin-6Y C5,15-methyltransferase (decarboxylating) activity"/>
    <property type="evidence" value="ECO:0007669"/>
    <property type="project" value="UniProtKB-EC"/>
</dbReference>
<evidence type="ECO:0000259" key="6">
    <source>
        <dbReference type="Pfam" id="PF00590"/>
    </source>
</evidence>
<keyword evidence="4 7" id="KW-0808">Transferase</keyword>
<dbReference type="SUPFAM" id="SSF53790">
    <property type="entry name" value="Tetrapyrrole methylase"/>
    <property type="match status" value="1"/>
</dbReference>
<dbReference type="InterPro" id="IPR014776">
    <property type="entry name" value="4pyrrole_Mease_sub2"/>
</dbReference>
<dbReference type="Proteomes" id="UP001229651">
    <property type="component" value="Unassembled WGS sequence"/>
</dbReference>
<evidence type="ECO:0000256" key="3">
    <source>
        <dbReference type="ARBA" id="ARBA00022603"/>
    </source>
</evidence>